<organism evidence="3">
    <name type="scientific">Podoviridae sp. ctTZV6</name>
    <dbReference type="NCBI Taxonomy" id="2826556"/>
    <lineage>
        <taxon>Viruses</taxon>
        <taxon>Duplodnaviria</taxon>
        <taxon>Heunggongvirae</taxon>
        <taxon>Uroviricota</taxon>
        <taxon>Caudoviricetes</taxon>
    </lineage>
</organism>
<feature type="region of interest" description="Disordered" evidence="2">
    <location>
        <begin position="72"/>
        <end position="91"/>
    </location>
</feature>
<keyword evidence="1" id="KW-0175">Coiled coil</keyword>
<protein>
    <submittedName>
        <fullName evidence="3">Phi29 scaffolding protein</fullName>
    </submittedName>
</protein>
<evidence type="ECO:0000256" key="1">
    <source>
        <dbReference type="SAM" id="Coils"/>
    </source>
</evidence>
<accession>A0A8S5NB82</accession>
<feature type="compositionally biased region" description="Basic and acidic residues" evidence="2">
    <location>
        <begin position="74"/>
        <end position="91"/>
    </location>
</feature>
<sequence length="91" mass="10446">MERDELRNKFTEVLTVEDQAERSTMLNDMRAEVEKNFKELDDLKAENTKLVEKNNSLTEANSKLFMQIGVESSGDGKPEVKKPMDLRKLGI</sequence>
<feature type="coiled-coil region" evidence="1">
    <location>
        <begin position="26"/>
        <end position="60"/>
    </location>
</feature>
<evidence type="ECO:0000313" key="3">
    <source>
        <dbReference type="EMBL" id="DAD92077.1"/>
    </source>
</evidence>
<name>A0A8S5NB82_9CAUD</name>
<dbReference type="EMBL" id="BK015127">
    <property type="protein sequence ID" value="DAD92077.1"/>
    <property type="molecule type" value="Genomic_DNA"/>
</dbReference>
<reference evidence="3" key="1">
    <citation type="journal article" date="2021" name="Proc. Natl. Acad. Sci. U.S.A.">
        <title>A Catalog of Tens of Thousands of Viruses from Human Metagenomes Reveals Hidden Associations with Chronic Diseases.</title>
        <authorList>
            <person name="Tisza M.J."/>
            <person name="Buck C.B."/>
        </authorList>
    </citation>
    <scope>NUCLEOTIDE SEQUENCE</scope>
    <source>
        <strain evidence="3">CtTZV6</strain>
    </source>
</reference>
<dbReference type="InterPro" id="IPR038032">
    <property type="entry name" value="Gp7"/>
</dbReference>
<proteinExistence type="predicted"/>
<evidence type="ECO:0000256" key="2">
    <source>
        <dbReference type="SAM" id="MobiDB-lite"/>
    </source>
</evidence>
<dbReference type="SUPFAM" id="SSF90246">
    <property type="entry name" value="Head morphogenesis protein gp7"/>
    <property type="match status" value="1"/>
</dbReference>